<dbReference type="AlphaFoldDB" id="A0A921P021"/>
<dbReference type="SUPFAM" id="SSF103025">
    <property type="entry name" value="Folate-binding domain"/>
    <property type="match status" value="1"/>
</dbReference>
<reference evidence="1" key="1">
    <citation type="submission" date="2013-03" db="EMBL/GenBank/DDBJ databases">
        <title>Genome Sequence of the Profundibacterium mesophilum strain KAUST100406-0324T from Red Sea, a novel genus in the family Rhodobacteraceae.</title>
        <authorList>
            <person name="Essack M."/>
            <person name="Alam I."/>
            <person name="Lafi F."/>
            <person name="Alawi W."/>
            <person name="Kamanu F."/>
            <person name="Al-Suwailem A."/>
            <person name="Lee O.O."/>
            <person name="Xu Y."/>
            <person name="Bajic V."/>
            <person name="Qian P.-Y."/>
            <person name="Archer J."/>
        </authorList>
    </citation>
    <scope>NUCLEOTIDE SEQUENCE</scope>
    <source>
        <strain evidence="1">KAUST100406-0324</strain>
    </source>
</reference>
<dbReference type="Pfam" id="PF04268">
    <property type="entry name" value="SoxG"/>
    <property type="match status" value="1"/>
</dbReference>
<gene>
    <name evidence="1" type="primary">soxG</name>
    <name evidence="1" type="ORF">PMES_00994</name>
</gene>
<comment type="caution">
    <text evidence="1">The sequence shown here is derived from an EMBL/GenBank/DDBJ whole genome shotgun (WGS) entry which is preliminary data.</text>
</comment>
<accession>A0A921P021</accession>
<dbReference type="Gene3D" id="3.30.1360.120">
    <property type="entry name" value="Probable tRNA modification gtpase trme, domain 1"/>
    <property type="match status" value="1"/>
</dbReference>
<dbReference type="InterPro" id="IPR027266">
    <property type="entry name" value="TrmE/GcvT-like"/>
</dbReference>
<keyword evidence="2" id="KW-1185">Reference proteome</keyword>
<keyword evidence="1" id="KW-0560">Oxidoreductase</keyword>
<dbReference type="Gene3D" id="3.30.70.1520">
    <property type="entry name" value="Heterotetrameric sarcosine oxidase"/>
    <property type="match status" value="1"/>
</dbReference>
<sequence>MSERVTPAAGGRNGALRIMGPESRGMVTLRADLADETIAAALGDVLPLGVPGRREGRHDGAKGALWMSPDELLLLCERDGAGALVARIGEALDGLHHLVADMSDARAVFTLEGEEYREVLAKLGPADMSPRGLAHGEVRRTRLGQIPAALWLRGDTRAEVICFRSVAGYLHDLLWQAAAPGGRVGYFQRADGPPA</sequence>
<proteinExistence type="predicted"/>
<evidence type="ECO:0000313" key="2">
    <source>
        <dbReference type="Proteomes" id="UP000698242"/>
    </source>
</evidence>
<dbReference type="EMBL" id="APKE01000013">
    <property type="protein sequence ID" value="KAF0676703.1"/>
    <property type="molecule type" value="Genomic_DNA"/>
</dbReference>
<organism evidence="1 2">
    <name type="scientific">Profundibacterium mesophilum KAUST100406-0324</name>
    <dbReference type="NCBI Taxonomy" id="1037889"/>
    <lineage>
        <taxon>Bacteria</taxon>
        <taxon>Pseudomonadati</taxon>
        <taxon>Pseudomonadota</taxon>
        <taxon>Alphaproteobacteria</taxon>
        <taxon>Rhodobacterales</taxon>
        <taxon>Roseobacteraceae</taxon>
        <taxon>Profundibacterium</taxon>
    </lineage>
</organism>
<protein>
    <submittedName>
        <fullName evidence="1">Sarcosine oxidase gamma subunit</fullName>
        <ecNumber evidence="1">1.5.3.1</ecNumber>
    </submittedName>
</protein>
<dbReference type="Proteomes" id="UP000698242">
    <property type="component" value="Unassembled WGS sequence"/>
</dbReference>
<name>A0A921P021_9RHOB</name>
<dbReference type="EC" id="1.5.3.1" evidence="1"/>
<dbReference type="InterPro" id="IPR007375">
    <property type="entry name" value="SoxG"/>
</dbReference>
<dbReference type="RefSeq" id="WP_236549704.1">
    <property type="nucleotide sequence ID" value="NZ_APKE01000013.1"/>
</dbReference>
<dbReference type="GO" id="GO:0008115">
    <property type="term" value="F:sarcosine oxidase activity"/>
    <property type="evidence" value="ECO:0007669"/>
    <property type="project" value="UniProtKB-EC"/>
</dbReference>
<evidence type="ECO:0000313" key="1">
    <source>
        <dbReference type="EMBL" id="KAF0676703.1"/>
    </source>
</evidence>